<organism evidence="2 3">
    <name type="scientific">Micromonospora marina</name>
    <dbReference type="NCBI Taxonomy" id="307120"/>
    <lineage>
        <taxon>Bacteria</taxon>
        <taxon>Bacillati</taxon>
        <taxon>Actinomycetota</taxon>
        <taxon>Actinomycetes</taxon>
        <taxon>Micromonosporales</taxon>
        <taxon>Micromonosporaceae</taxon>
        <taxon>Micromonospora</taxon>
    </lineage>
</organism>
<protein>
    <recommendedName>
        <fullName evidence="4">Ig-like domain (Group 3)</fullName>
    </recommendedName>
</protein>
<dbReference type="RefSeq" id="WP_018786533.1">
    <property type="nucleotide sequence ID" value="NZ_JBHLYH010000068.1"/>
</dbReference>
<gene>
    <name evidence="2" type="ORF">GA0070215_115113</name>
</gene>
<evidence type="ECO:0000313" key="2">
    <source>
        <dbReference type="EMBL" id="SCF29861.1"/>
    </source>
</evidence>
<evidence type="ECO:0000256" key="1">
    <source>
        <dbReference type="SAM" id="SignalP"/>
    </source>
</evidence>
<accession>A0A1C4ZAV7</accession>
<reference evidence="3" key="1">
    <citation type="submission" date="2016-06" db="EMBL/GenBank/DDBJ databases">
        <authorList>
            <person name="Varghese N."/>
        </authorList>
    </citation>
    <scope>NUCLEOTIDE SEQUENCE [LARGE SCALE GENOMIC DNA]</scope>
    <source>
        <strain evidence="3">DSM 45555</strain>
    </source>
</reference>
<keyword evidence="3" id="KW-1185">Reference proteome</keyword>
<sequence length="345" mass="37466">MKIRSVLAVGVLAAVLLAFNSPASAQAADVLQVNSAYNDSSDDLGRLFVSVTSSQPVAEIRAELVDEETGALVARSTDFVLHSETPEKTVFRTSAPLILDALGDYLVHVEVTDVAGNHVRQERAGWILYRVVTFLEDVTVNPSTVDYDNRQVTVRGVLKGRWPGTGEVRPLVDFPVEVNNSFEPTPASTASDGSFSKTVTIYALSPEVEISYSYSLDRPYFEYIPQQFFPITIDPRQTRVTATVNRTRVAAGQSVRLSGRLSWLTASGWAPHANQVNDIYLTLCDDNGCHATYGPLNTDAKGQFAADVVPIQSGYFLVGYSPSDRFVASSSGRTKVVTVVAGAHR</sequence>
<name>A0A1C4ZAV7_9ACTN</name>
<proteinExistence type="predicted"/>
<feature type="signal peptide" evidence="1">
    <location>
        <begin position="1"/>
        <end position="27"/>
    </location>
</feature>
<evidence type="ECO:0000313" key="3">
    <source>
        <dbReference type="Proteomes" id="UP000198551"/>
    </source>
</evidence>
<feature type="chain" id="PRO_5008710119" description="Ig-like domain (Group 3)" evidence="1">
    <location>
        <begin position="28"/>
        <end position="345"/>
    </location>
</feature>
<keyword evidence="1" id="KW-0732">Signal</keyword>
<dbReference type="EMBL" id="FMCV01000015">
    <property type="protein sequence ID" value="SCF29861.1"/>
    <property type="molecule type" value="Genomic_DNA"/>
</dbReference>
<dbReference type="Proteomes" id="UP000198551">
    <property type="component" value="Unassembled WGS sequence"/>
</dbReference>
<evidence type="ECO:0008006" key="4">
    <source>
        <dbReference type="Google" id="ProtNLM"/>
    </source>
</evidence>
<dbReference type="AlphaFoldDB" id="A0A1C4ZAV7"/>